<evidence type="ECO:0000313" key="1">
    <source>
        <dbReference type="EMBL" id="KAJ8014944.1"/>
    </source>
</evidence>
<sequence>MFKITHSKNSHCKENTIEDIYRMTNKKGGPQKDHRPKKQEAIMDSDLVPVGCLLTLLSLVALVWLKAGRPDAVWDDQ</sequence>
<reference evidence="1" key="1">
    <citation type="submission" date="2021-05" db="EMBL/GenBank/DDBJ databases">
        <authorList>
            <person name="Pan Q."/>
            <person name="Jouanno E."/>
            <person name="Zahm M."/>
            <person name="Klopp C."/>
            <person name="Cabau C."/>
            <person name="Louis A."/>
            <person name="Berthelot C."/>
            <person name="Parey E."/>
            <person name="Roest Crollius H."/>
            <person name="Montfort J."/>
            <person name="Robinson-Rechavi M."/>
            <person name="Bouchez O."/>
            <person name="Lampietro C."/>
            <person name="Lopez Roques C."/>
            <person name="Donnadieu C."/>
            <person name="Postlethwait J."/>
            <person name="Bobe J."/>
            <person name="Dillon D."/>
            <person name="Chandos A."/>
            <person name="von Hippel F."/>
            <person name="Guiguen Y."/>
        </authorList>
    </citation>
    <scope>NUCLEOTIDE SEQUENCE</scope>
    <source>
        <strain evidence="1">YG-Jan2019</strain>
    </source>
</reference>
<accession>A0ACC2HG52</accession>
<proteinExistence type="predicted"/>
<evidence type="ECO:0000313" key="2">
    <source>
        <dbReference type="Proteomes" id="UP001157502"/>
    </source>
</evidence>
<dbReference type="EMBL" id="CM055729">
    <property type="protein sequence ID" value="KAJ8014944.1"/>
    <property type="molecule type" value="Genomic_DNA"/>
</dbReference>
<protein>
    <submittedName>
        <fullName evidence="1">Uncharacterized protein</fullName>
    </submittedName>
</protein>
<name>A0ACC2HG52_DALPE</name>
<comment type="caution">
    <text evidence="1">The sequence shown here is derived from an EMBL/GenBank/DDBJ whole genome shotgun (WGS) entry which is preliminary data.</text>
</comment>
<dbReference type="Proteomes" id="UP001157502">
    <property type="component" value="Chromosome 2"/>
</dbReference>
<keyword evidence="2" id="KW-1185">Reference proteome</keyword>
<gene>
    <name evidence="1" type="ORF">DPEC_G00021020</name>
</gene>
<organism evidence="1 2">
    <name type="scientific">Dallia pectoralis</name>
    <name type="common">Alaska blackfish</name>
    <dbReference type="NCBI Taxonomy" id="75939"/>
    <lineage>
        <taxon>Eukaryota</taxon>
        <taxon>Metazoa</taxon>
        <taxon>Chordata</taxon>
        <taxon>Craniata</taxon>
        <taxon>Vertebrata</taxon>
        <taxon>Euteleostomi</taxon>
        <taxon>Actinopterygii</taxon>
        <taxon>Neopterygii</taxon>
        <taxon>Teleostei</taxon>
        <taxon>Protacanthopterygii</taxon>
        <taxon>Esociformes</taxon>
        <taxon>Umbridae</taxon>
        <taxon>Dallia</taxon>
    </lineage>
</organism>